<evidence type="ECO:0000256" key="5">
    <source>
        <dbReference type="SAM" id="Phobius"/>
    </source>
</evidence>
<dbReference type="PANTHER" id="PTHR22550">
    <property type="entry name" value="SPORE GERMINATION PROTEIN"/>
    <property type="match status" value="1"/>
</dbReference>
<dbReference type="InterPro" id="IPR036465">
    <property type="entry name" value="vWFA_dom_sf"/>
</dbReference>
<keyword evidence="3 5" id="KW-1133">Transmembrane helix</keyword>
<dbReference type="AlphaFoldDB" id="H1PZJ7"/>
<dbReference type="eggNOG" id="COG2304">
    <property type="taxonomic scope" value="Bacteria"/>
</dbReference>
<evidence type="ECO:0000313" key="8">
    <source>
        <dbReference type="Proteomes" id="UP000016023"/>
    </source>
</evidence>
<dbReference type="CDD" id="cd01467">
    <property type="entry name" value="vWA_BatA_type"/>
    <property type="match status" value="1"/>
</dbReference>
<evidence type="ECO:0000256" key="4">
    <source>
        <dbReference type="ARBA" id="ARBA00023136"/>
    </source>
</evidence>
<feature type="domain" description="VWFA" evidence="6">
    <location>
        <begin position="89"/>
        <end position="286"/>
    </location>
</feature>
<dbReference type="PATRIC" id="fig|883158.3.peg.92"/>
<keyword evidence="2 5" id="KW-0812">Transmembrane</keyword>
<dbReference type="RefSeq" id="WP_006950961.1">
    <property type="nucleotide sequence ID" value="NZ_JH594521.1"/>
</dbReference>
<dbReference type="STRING" id="883158.HMPREF9140_00085"/>
<feature type="transmembrane region" description="Helical" evidence="5">
    <location>
        <begin position="52"/>
        <end position="72"/>
    </location>
</feature>
<dbReference type="HOGENOM" id="CLU_024570_0_0_10"/>
<dbReference type="PANTHER" id="PTHR22550:SF5">
    <property type="entry name" value="LEUCINE ZIPPER PROTEIN 4"/>
    <property type="match status" value="1"/>
</dbReference>
<evidence type="ECO:0000256" key="1">
    <source>
        <dbReference type="ARBA" id="ARBA00022475"/>
    </source>
</evidence>
<evidence type="ECO:0000256" key="3">
    <source>
        <dbReference type="ARBA" id="ARBA00022989"/>
    </source>
</evidence>
<protein>
    <recommendedName>
        <fullName evidence="6">VWFA domain-containing protein</fullName>
    </recommendedName>
</protein>
<organism evidence="7 8">
    <name type="scientific">Prevotella micans F0438</name>
    <dbReference type="NCBI Taxonomy" id="883158"/>
    <lineage>
        <taxon>Bacteria</taxon>
        <taxon>Pseudomonadati</taxon>
        <taxon>Bacteroidota</taxon>
        <taxon>Bacteroidia</taxon>
        <taxon>Bacteroidales</taxon>
        <taxon>Prevotellaceae</taxon>
        <taxon>Prevotella</taxon>
    </lineage>
</organism>
<name>H1PZJ7_9BACT</name>
<feature type="transmembrane region" description="Helical" evidence="5">
    <location>
        <begin position="6"/>
        <end position="25"/>
    </location>
</feature>
<proteinExistence type="predicted"/>
<evidence type="ECO:0000256" key="2">
    <source>
        <dbReference type="ARBA" id="ARBA00022692"/>
    </source>
</evidence>
<dbReference type="SUPFAM" id="SSF53300">
    <property type="entry name" value="vWA-like"/>
    <property type="match status" value="1"/>
</dbReference>
<keyword evidence="4 5" id="KW-0472">Membrane</keyword>
<keyword evidence="8" id="KW-1185">Reference proteome</keyword>
<keyword evidence="1" id="KW-1003">Cell membrane</keyword>
<dbReference type="InterPro" id="IPR002035">
    <property type="entry name" value="VWF_A"/>
</dbReference>
<dbReference type="Proteomes" id="UP000016023">
    <property type="component" value="Unassembled WGS sequence"/>
</dbReference>
<dbReference type="Pfam" id="PF00092">
    <property type="entry name" value="VWA"/>
    <property type="match status" value="1"/>
</dbReference>
<gene>
    <name evidence="7" type="ORF">HMPREF9140_00085</name>
</gene>
<dbReference type="EMBL" id="AGWK01000001">
    <property type="protein sequence ID" value="EHO75042.1"/>
    <property type="molecule type" value="Genomic_DNA"/>
</dbReference>
<dbReference type="InterPro" id="IPR024163">
    <property type="entry name" value="Aerotolerance_reg_N"/>
</dbReference>
<accession>H1PZJ7</accession>
<dbReference type="Pfam" id="PF07584">
    <property type="entry name" value="BatA"/>
    <property type="match status" value="1"/>
</dbReference>
<feature type="transmembrane region" description="Helical" evidence="5">
    <location>
        <begin position="305"/>
        <end position="323"/>
    </location>
</feature>
<comment type="caution">
    <text evidence="7">The sequence shown here is derived from an EMBL/GenBank/DDBJ whole genome shotgun (WGS) entry which is preliminary data.</text>
</comment>
<sequence length="332" mass="37202">MEFANKEYLLLLLLIVPYVLWYFRYRRNSEPTMRMSDTFAYRHAPRNWRVRMVHLPMWLRCLAFALTVIVLARPQTNSPFGKNQTEGINIMLAMDISTSMLAEDVAPCRMEAAKDVATEFINSRPGDNIGLTIFAGEAFTQCPMTTDHASLLNLLQGVRTDLAANGLIQDGTAIGMGLANAVNRLKDIKAKSKVVILLTDGSNNMGDISPLTAAAIAKKFGIRVYTIGLGTDGMVRYPISINGQNQYIQAKGEIDYKTLEGIASATDGTFYRAQSRGELSKIYQDIDKLEKTKIDSKSNRRRYEAYFPFALAALLSLLLEIWLRTTVLRRIP</sequence>
<reference evidence="7 8" key="1">
    <citation type="submission" date="2011-12" db="EMBL/GenBank/DDBJ databases">
        <title>The Genome Sequence of Prevotella micans F0438.</title>
        <authorList>
            <consortium name="The Broad Institute Genome Sequencing Platform"/>
            <person name="Earl A."/>
            <person name="Ward D."/>
            <person name="Feldgarden M."/>
            <person name="Gevers D."/>
            <person name="Izard J."/>
            <person name="Baranova O.V."/>
            <person name="Blanton J.M."/>
            <person name="Wade W.G."/>
            <person name="Dewhirst F.E."/>
            <person name="Young S.K."/>
            <person name="Zeng Q."/>
            <person name="Gargeya S."/>
            <person name="Fitzgerald M."/>
            <person name="Haas B."/>
            <person name="Abouelleil A."/>
            <person name="Alvarado L."/>
            <person name="Arachchi H.M."/>
            <person name="Berlin A."/>
            <person name="Chapman S.B."/>
            <person name="Gearin G."/>
            <person name="Goldberg J."/>
            <person name="Griggs A."/>
            <person name="Gujja S."/>
            <person name="Hansen M."/>
            <person name="Heiman D."/>
            <person name="Howarth C."/>
            <person name="Larimer J."/>
            <person name="Lui A."/>
            <person name="MacDonald P.J.P."/>
            <person name="McCowen C."/>
            <person name="Montmayeur A."/>
            <person name="Murphy C."/>
            <person name="Neiman D."/>
            <person name="Pearson M."/>
            <person name="Priest M."/>
            <person name="Roberts A."/>
            <person name="Saif S."/>
            <person name="Shea T."/>
            <person name="Sisk P."/>
            <person name="Stolte C."/>
            <person name="Sykes S."/>
            <person name="Wortman J."/>
            <person name="Nusbaum C."/>
            <person name="Birren B."/>
        </authorList>
    </citation>
    <scope>NUCLEOTIDE SEQUENCE [LARGE SCALE GENOMIC DNA]</scope>
    <source>
        <strain evidence="7 8">F0438</strain>
    </source>
</reference>
<dbReference type="InterPro" id="IPR033881">
    <property type="entry name" value="vWA_BatA_type"/>
</dbReference>
<dbReference type="Gene3D" id="3.40.50.410">
    <property type="entry name" value="von Willebrand factor, type A domain"/>
    <property type="match status" value="1"/>
</dbReference>
<dbReference type="InterPro" id="IPR050768">
    <property type="entry name" value="UPF0353/GerABKA_families"/>
</dbReference>
<dbReference type="PROSITE" id="PS50234">
    <property type="entry name" value="VWFA"/>
    <property type="match status" value="1"/>
</dbReference>
<dbReference type="SMART" id="SM00327">
    <property type="entry name" value="VWA"/>
    <property type="match status" value="1"/>
</dbReference>
<evidence type="ECO:0000313" key="7">
    <source>
        <dbReference type="EMBL" id="EHO75042.1"/>
    </source>
</evidence>
<evidence type="ECO:0000259" key="6">
    <source>
        <dbReference type="PROSITE" id="PS50234"/>
    </source>
</evidence>